<reference evidence="1 2" key="1">
    <citation type="journal article" date="2023" name="Int. J. Mol. Sci.">
        <title>Pathogenicity and Genomic Characterization of a Novel Genospecies, Bacillus shihchuchen, of the Bacillus cereus Group Isolated from Chinese Softshell Turtle (Pelodiscus sinensis).</title>
        <authorList>
            <person name="Cheng L.W."/>
            <person name="Byadgi O.V."/>
            <person name="Tsai C.E."/>
            <person name="Wang P.C."/>
            <person name="Chen S.C."/>
        </authorList>
    </citation>
    <scope>NUCLEOTIDE SEQUENCE [LARGE SCALE GENOMIC DNA]</scope>
    <source>
        <strain evidence="1 2">QF108-045</strain>
    </source>
</reference>
<evidence type="ECO:0000313" key="2">
    <source>
        <dbReference type="Proteomes" id="UP001229716"/>
    </source>
</evidence>
<comment type="caution">
    <text evidence="1">The sequence shown here is derived from an EMBL/GenBank/DDBJ whole genome shotgun (WGS) entry which is preliminary data.</text>
</comment>
<protein>
    <submittedName>
        <fullName evidence="1">Uncharacterized protein</fullName>
    </submittedName>
</protein>
<accession>A0ABT7KVP0</accession>
<gene>
    <name evidence="1" type="ORF">P6F46_11215</name>
</gene>
<organism evidence="1 2">
    <name type="scientific">Bacillus shihchuchen</name>
    <dbReference type="NCBI Taxonomy" id="3036942"/>
    <lineage>
        <taxon>Bacteria</taxon>
        <taxon>Bacillati</taxon>
        <taxon>Bacillota</taxon>
        <taxon>Bacilli</taxon>
        <taxon>Bacillales</taxon>
        <taxon>Bacillaceae</taxon>
        <taxon>Bacillus</taxon>
        <taxon>Bacillus cereus group</taxon>
    </lineage>
</organism>
<sequence>MSYQLQKEVQRMNEVIIEEGFKKEIMECRQCGWEAEFITSKNAAILKNERRIAVEKVTYRCRILSCSAKSEYYFNRS</sequence>
<name>A0ABT7KVP0_9BACI</name>
<evidence type="ECO:0000313" key="1">
    <source>
        <dbReference type="EMBL" id="MDL2417860.1"/>
    </source>
</evidence>
<keyword evidence="2" id="KW-1185">Reference proteome</keyword>
<dbReference type="Proteomes" id="UP001229716">
    <property type="component" value="Unassembled WGS sequence"/>
</dbReference>
<proteinExistence type="predicted"/>
<dbReference type="EMBL" id="JASWHZ010000001">
    <property type="protein sequence ID" value="MDL2417860.1"/>
    <property type="molecule type" value="Genomic_DNA"/>
</dbReference>